<dbReference type="Proteomes" id="UP001157418">
    <property type="component" value="Unassembled WGS sequence"/>
</dbReference>
<evidence type="ECO:0000313" key="1">
    <source>
        <dbReference type="EMBL" id="CAH1422128.1"/>
    </source>
</evidence>
<dbReference type="AlphaFoldDB" id="A0AAU9MNA8"/>
<organism evidence="1 2">
    <name type="scientific">Lactuca virosa</name>
    <dbReference type="NCBI Taxonomy" id="75947"/>
    <lineage>
        <taxon>Eukaryota</taxon>
        <taxon>Viridiplantae</taxon>
        <taxon>Streptophyta</taxon>
        <taxon>Embryophyta</taxon>
        <taxon>Tracheophyta</taxon>
        <taxon>Spermatophyta</taxon>
        <taxon>Magnoliopsida</taxon>
        <taxon>eudicotyledons</taxon>
        <taxon>Gunneridae</taxon>
        <taxon>Pentapetalae</taxon>
        <taxon>asterids</taxon>
        <taxon>campanulids</taxon>
        <taxon>Asterales</taxon>
        <taxon>Asteraceae</taxon>
        <taxon>Cichorioideae</taxon>
        <taxon>Cichorieae</taxon>
        <taxon>Lactucinae</taxon>
        <taxon>Lactuca</taxon>
    </lineage>
</organism>
<reference evidence="1 2" key="1">
    <citation type="submission" date="2022-01" db="EMBL/GenBank/DDBJ databases">
        <authorList>
            <person name="Xiong W."/>
            <person name="Schranz E."/>
        </authorList>
    </citation>
    <scope>NUCLEOTIDE SEQUENCE [LARGE SCALE GENOMIC DNA]</scope>
</reference>
<keyword evidence="2" id="KW-1185">Reference proteome</keyword>
<proteinExistence type="predicted"/>
<accession>A0AAU9MNA8</accession>
<sequence length="157" mass="18142">MQRWSSPISDQSFTLYANKEQIARVLWCFQDVADDFLEYVLIGARMSTSCRFRGTNPKFYVMVEDEFVEENKKGDLSRPMNKQNSAWQNVNNVDVGNLAVVRRLCPRMLARGSYRMVNQHVEVIDMLDDGNMEKSVTPDIGVDVNDGGGIRWWFLSY</sequence>
<gene>
    <name evidence="1" type="ORF">LVIROSA_LOCUS9482</name>
</gene>
<evidence type="ECO:0000313" key="2">
    <source>
        <dbReference type="Proteomes" id="UP001157418"/>
    </source>
</evidence>
<comment type="caution">
    <text evidence="1">The sequence shown here is derived from an EMBL/GenBank/DDBJ whole genome shotgun (WGS) entry which is preliminary data.</text>
</comment>
<name>A0AAU9MNA8_9ASTR</name>
<dbReference type="EMBL" id="CAKMRJ010001112">
    <property type="protein sequence ID" value="CAH1422128.1"/>
    <property type="molecule type" value="Genomic_DNA"/>
</dbReference>
<protein>
    <submittedName>
        <fullName evidence="1">Uncharacterized protein</fullName>
    </submittedName>
</protein>